<gene>
    <name evidence="5" type="ORF">SAMN05660748_0234</name>
</gene>
<feature type="signal peptide" evidence="3">
    <location>
        <begin position="1"/>
        <end position="22"/>
    </location>
</feature>
<dbReference type="PROSITE" id="PS51318">
    <property type="entry name" value="TAT"/>
    <property type="match status" value="1"/>
</dbReference>
<organism evidence="5 6">
    <name type="scientific">Blastococcus aggregatus</name>
    <dbReference type="NCBI Taxonomy" id="38502"/>
    <lineage>
        <taxon>Bacteria</taxon>
        <taxon>Bacillati</taxon>
        <taxon>Actinomycetota</taxon>
        <taxon>Actinomycetes</taxon>
        <taxon>Geodermatophilales</taxon>
        <taxon>Geodermatophilaceae</taxon>
        <taxon>Blastococcus</taxon>
    </lineage>
</organism>
<dbReference type="EMBL" id="OBQI01000001">
    <property type="protein sequence ID" value="SOC46445.1"/>
    <property type="molecule type" value="Genomic_DNA"/>
</dbReference>
<dbReference type="GO" id="GO:0046872">
    <property type="term" value="F:metal ion binding"/>
    <property type="evidence" value="ECO:0007669"/>
    <property type="project" value="UniProtKB-KW"/>
</dbReference>
<dbReference type="AlphaFoldDB" id="A0A285UWZ5"/>
<dbReference type="RefSeq" id="WP_097193210.1">
    <property type="nucleotide sequence ID" value="NZ_OBQI01000001.1"/>
</dbReference>
<dbReference type="Proteomes" id="UP000219435">
    <property type="component" value="Unassembled WGS sequence"/>
</dbReference>
<dbReference type="InterPro" id="IPR011330">
    <property type="entry name" value="Glyco_hydro/deAcase_b/a-brl"/>
</dbReference>
<evidence type="ECO:0000313" key="5">
    <source>
        <dbReference type="EMBL" id="SOC46445.1"/>
    </source>
</evidence>
<evidence type="ECO:0000313" key="6">
    <source>
        <dbReference type="Proteomes" id="UP000219435"/>
    </source>
</evidence>
<dbReference type="PANTHER" id="PTHR10587:SF133">
    <property type="entry name" value="CHITIN DEACETYLASE 1-RELATED"/>
    <property type="match status" value="1"/>
</dbReference>
<dbReference type="InterPro" id="IPR050248">
    <property type="entry name" value="Polysacc_deacetylase_ArnD"/>
</dbReference>
<dbReference type="OrthoDB" id="9763050at2"/>
<keyword evidence="3" id="KW-0732">Signal</keyword>
<proteinExistence type="predicted"/>
<sequence length="275" mass="28977">MDRRRFLLTLAAGLAVAATGHGAVTGTRAGEGGPVPPTEPLAAGPVEAAVEAPAGPPAGVVTALPGEGNALALTIDDGTSSEVVAAYVALAVDADLRLTFFPNGRYRAWEENAAALRPLVESGQIAFGNHTWSHPDLTTLGDAEVAEEIRRNRDFLRTRLGVTDTPFFRPPFGARDERTDRIAADLGHPTIAMWNGTLGDSTVLSGPELVGYAREWFAPQSIVIGHANHLPVTTVYGELLDLIRERGLRTVTLADVWAPAPPPFRGVAATGLVRG</sequence>
<feature type="chain" id="PRO_5039340640" evidence="3">
    <location>
        <begin position="23"/>
        <end position="275"/>
    </location>
</feature>
<dbReference type="Pfam" id="PF01522">
    <property type="entry name" value="Polysacc_deac_1"/>
    <property type="match status" value="1"/>
</dbReference>
<keyword evidence="6" id="KW-1185">Reference proteome</keyword>
<dbReference type="PROSITE" id="PS51677">
    <property type="entry name" value="NODB"/>
    <property type="match status" value="1"/>
</dbReference>
<name>A0A285UWZ5_9ACTN</name>
<dbReference type="SUPFAM" id="SSF88713">
    <property type="entry name" value="Glycoside hydrolase/deacetylase"/>
    <property type="match status" value="1"/>
</dbReference>
<dbReference type="CDD" id="cd10917">
    <property type="entry name" value="CE4_NodB_like_6s_7s"/>
    <property type="match status" value="1"/>
</dbReference>
<protein>
    <submittedName>
        <fullName evidence="5">Peptidoglycan/xylan/chitin deacetylase, PgdA/CDA1 family</fullName>
    </submittedName>
</protein>
<dbReference type="InterPro" id="IPR002509">
    <property type="entry name" value="NODB_dom"/>
</dbReference>
<accession>A0A285UWZ5</accession>
<evidence type="ECO:0000256" key="2">
    <source>
        <dbReference type="ARBA" id="ARBA00022801"/>
    </source>
</evidence>
<dbReference type="GO" id="GO:0016020">
    <property type="term" value="C:membrane"/>
    <property type="evidence" value="ECO:0007669"/>
    <property type="project" value="TreeGrafter"/>
</dbReference>
<evidence type="ECO:0000259" key="4">
    <source>
        <dbReference type="PROSITE" id="PS51677"/>
    </source>
</evidence>
<evidence type="ECO:0000256" key="3">
    <source>
        <dbReference type="SAM" id="SignalP"/>
    </source>
</evidence>
<feature type="domain" description="NodB homology" evidence="4">
    <location>
        <begin position="69"/>
        <end position="251"/>
    </location>
</feature>
<dbReference type="PANTHER" id="PTHR10587">
    <property type="entry name" value="GLYCOSYL TRANSFERASE-RELATED"/>
    <property type="match status" value="1"/>
</dbReference>
<reference evidence="6" key="1">
    <citation type="submission" date="2017-08" db="EMBL/GenBank/DDBJ databases">
        <authorList>
            <person name="Varghese N."/>
            <person name="Submissions S."/>
        </authorList>
    </citation>
    <scope>NUCLEOTIDE SEQUENCE [LARGE SCALE GENOMIC DNA]</scope>
    <source>
        <strain evidence="6">DSM 4725</strain>
    </source>
</reference>
<keyword evidence="2" id="KW-0378">Hydrolase</keyword>
<dbReference type="InterPro" id="IPR006311">
    <property type="entry name" value="TAT_signal"/>
</dbReference>
<keyword evidence="1" id="KW-0479">Metal-binding</keyword>
<dbReference type="GO" id="GO:0016810">
    <property type="term" value="F:hydrolase activity, acting on carbon-nitrogen (but not peptide) bonds"/>
    <property type="evidence" value="ECO:0007669"/>
    <property type="project" value="InterPro"/>
</dbReference>
<dbReference type="GO" id="GO:0005975">
    <property type="term" value="P:carbohydrate metabolic process"/>
    <property type="evidence" value="ECO:0007669"/>
    <property type="project" value="InterPro"/>
</dbReference>
<dbReference type="Gene3D" id="3.20.20.370">
    <property type="entry name" value="Glycoside hydrolase/deacetylase"/>
    <property type="match status" value="1"/>
</dbReference>
<evidence type="ECO:0000256" key="1">
    <source>
        <dbReference type="ARBA" id="ARBA00022723"/>
    </source>
</evidence>